<dbReference type="OrthoDB" id="9795085at2"/>
<accession>A0A1G9P4P8</accession>
<dbReference type="STRING" id="1527607.SAMN05428957_101194"/>
<dbReference type="GO" id="GO:0032259">
    <property type="term" value="P:methylation"/>
    <property type="evidence" value="ECO:0007669"/>
    <property type="project" value="UniProtKB-KW"/>
</dbReference>
<evidence type="ECO:0000259" key="1">
    <source>
        <dbReference type="Pfam" id="PF13649"/>
    </source>
</evidence>
<protein>
    <submittedName>
        <fullName evidence="2">Methyltransferase domain-containing protein</fullName>
    </submittedName>
</protein>
<dbReference type="PANTHER" id="PTHR43667">
    <property type="entry name" value="CYCLOPROPANE-FATTY-ACYL-PHOSPHOLIPID SYNTHASE"/>
    <property type="match status" value="1"/>
</dbReference>
<dbReference type="InterPro" id="IPR050723">
    <property type="entry name" value="CFA/CMAS"/>
</dbReference>
<sequence length="264" mass="29056">MTIAAIDFNLLYQHHLALAGRTRKDASAWDGRAAGMAARAVGSRYAEEFIARMDLSGAQSLLDVGCGPGTIALALAPRLRQVVGLDYSPAMLQAMREQAAARGLAQVQTLHKAWEDDWNDVPVCDIAVASRSTTVADIGAALDKLQRHARRRVYLTHLVGGHFTDPAIQEAIGRRVPPVPDYIYLLNILHARGIHPQLSYLAQENRLAGAQDFDDFARRVAWSMGGLDAAETARLRDWYAQATITQREGAPMRWAFISWETPPC</sequence>
<dbReference type="Pfam" id="PF13649">
    <property type="entry name" value="Methyltransf_25"/>
    <property type="match status" value="1"/>
</dbReference>
<evidence type="ECO:0000313" key="2">
    <source>
        <dbReference type="EMBL" id="SDL93684.1"/>
    </source>
</evidence>
<keyword evidence="2" id="KW-0808">Transferase</keyword>
<name>A0A1G9P4P8_9BURK</name>
<keyword evidence="2" id="KW-0489">Methyltransferase</keyword>
<dbReference type="InterPro" id="IPR029063">
    <property type="entry name" value="SAM-dependent_MTases_sf"/>
</dbReference>
<dbReference type="CDD" id="cd02440">
    <property type="entry name" value="AdoMet_MTases"/>
    <property type="match status" value="1"/>
</dbReference>
<dbReference type="Gene3D" id="3.40.50.150">
    <property type="entry name" value="Vaccinia Virus protein VP39"/>
    <property type="match status" value="1"/>
</dbReference>
<dbReference type="Proteomes" id="UP000198552">
    <property type="component" value="Unassembled WGS sequence"/>
</dbReference>
<reference evidence="3" key="1">
    <citation type="submission" date="2016-10" db="EMBL/GenBank/DDBJ databases">
        <authorList>
            <person name="Varghese N."/>
            <person name="Submissions S."/>
        </authorList>
    </citation>
    <scope>NUCLEOTIDE SEQUENCE [LARGE SCALE GENOMIC DNA]</scope>
    <source>
        <strain evidence="3">EPL6</strain>
    </source>
</reference>
<dbReference type="AlphaFoldDB" id="A0A1G9P4P8"/>
<dbReference type="InterPro" id="IPR041698">
    <property type="entry name" value="Methyltransf_25"/>
</dbReference>
<evidence type="ECO:0000313" key="3">
    <source>
        <dbReference type="Proteomes" id="UP000198552"/>
    </source>
</evidence>
<feature type="domain" description="Methyltransferase" evidence="1">
    <location>
        <begin position="62"/>
        <end position="150"/>
    </location>
</feature>
<gene>
    <name evidence="2" type="ORF">SAMN05428957_101194</name>
</gene>
<dbReference type="EMBL" id="FNHP01000001">
    <property type="protein sequence ID" value="SDL93684.1"/>
    <property type="molecule type" value="Genomic_DNA"/>
</dbReference>
<dbReference type="RefSeq" id="WP_091565567.1">
    <property type="nucleotide sequence ID" value="NZ_FNHP01000001.1"/>
</dbReference>
<proteinExistence type="predicted"/>
<organism evidence="2 3">
    <name type="scientific">Oryzisolibacter propanilivorax</name>
    <dbReference type="NCBI Taxonomy" id="1527607"/>
    <lineage>
        <taxon>Bacteria</taxon>
        <taxon>Pseudomonadati</taxon>
        <taxon>Pseudomonadota</taxon>
        <taxon>Betaproteobacteria</taxon>
        <taxon>Burkholderiales</taxon>
        <taxon>Comamonadaceae</taxon>
        <taxon>Oryzisolibacter</taxon>
    </lineage>
</organism>
<dbReference type="SUPFAM" id="SSF53335">
    <property type="entry name" value="S-adenosyl-L-methionine-dependent methyltransferases"/>
    <property type="match status" value="1"/>
</dbReference>
<dbReference type="GO" id="GO:0008168">
    <property type="term" value="F:methyltransferase activity"/>
    <property type="evidence" value="ECO:0007669"/>
    <property type="project" value="UniProtKB-KW"/>
</dbReference>
<keyword evidence="3" id="KW-1185">Reference proteome</keyword>
<dbReference type="PANTHER" id="PTHR43667:SF2">
    <property type="entry name" value="FATTY ACID C-METHYL TRANSFERASE"/>
    <property type="match status" value="1"/>
</dbReference>